<sequence>METNNVDATVDFVDVGVQKQDEAVREGQSDAKPGIETETLLHTLRASSIFSVENKEVLPQKSQEDATVDFVDVGVLKQDATAREGQSDAKPGIENQTLLHTLRASSMFSVKNKEVLPEFTRSTKGT</sequence>
<evidence type="ECO:0000313" key="1">
    <source>
        <dbReference type="EMBL" id="AFZ05128.1"/>
    </source>
</evidence>
<protein>
    <submittedName>
        <fullName evidence="1">Uncharacterized protein</fullName>
    </submittedName>
</protein>
<keyword evidence="2" id="KW-1185">Reference proteome</keyword>
<dbReference type="HOGENOM" id="CLU_1979313_0_0_3"/>
<dbReference type="KEGG" id="oni:Osc7112_0531"/>
<dbReference type="RefSeq" id="WP_015174462.1">
    <property type="nucleotide sequence ID" value="NC_019729.1"/>
</dbReference>
<gene>
    <name evidence="1" type="ORF">Osc7112_0531</name>
</gene>
<dbReference type="AlphaFoldDB" id="K9VAM2"/>
<name>K9VAM2_9CYAN</name>
<proteinExistence type="predicted"/>
<dbReference type="STRING" id="179408.Osc7112_0531"/>
<evidence type="ECO:0000313" key="2">
    <source>
        <dbReference type="Proteomes" id="UP000010478"/>
    </source>
</evidence>
<dbReference type="EMBL" id="CP003614">
    <property type="protein sequence ID" value="AFZ05128.1"/>
    <property type="molecule type" value="Genomic_DNA"/>
</dbReference>
<organism evidence="1 2">
    <name type="scientific">Phormidium nigroviride PCC 7112</name>
    <dbReference type="NCBI Taxonomy" id="179408"/>
    <lineage>
        <taxon>Bacteria</taxon>
        <taxon>Bacillati</taxon>
        <taxon>Cyanobacteriota</taxon>
        <taxon>Cyanophyceae</taxon>
        <taxon>Oscillatoriophycideae</taxon>
        <taxon>Oscillatoriales</taxon>
        <taxon>Oscillatoriaceae</taxon>
        <taxon>Phormidium</taxon>
    </lineage>
</organism>
<reference evidence="1 2" key="1">
    <citation type="submission" date="2012-05" db="EMBL/GenBank/DDBJ databases">
        <title>Finished chromosome of genome of Oscillatoria sp. PCC 7112.</title>
        <authorList>
            <consortium name="US DOE Joint Genome Institute"/>
            <person name="Gugger M."/>
            <person name="Coursin T."/>
            <person name="Rippka R."/>
            <person name="Tandeau De Marsac N."/>
            <person name="Huntemann M."/>
            <person name="Wei C.-L."/>
            <person name="Han J."/>
            <person name="Detter J.C."/>
            <person name="Han C."/>
            <person name="Tapia R."/>
            <person name="Davenport K."/>
            <person name="Daligault H."/>
            <person name="Erkkila T."/>
            <person name="Gu W."/>
            <person name="Munk A.C.C."/>
            <person name="Teshima H."/>
            <person name="Xu Y."/>
            <person name="Chain P."/>
            <person name="Chen A."/>
            <person name="Krypides N."/>
            <person name="Mavromatis K."/>
            <person name="Markowitz V."/>
            <person name="Szeto E."/>
            <person name="Ivanova N."/>
            <person name="Mikhailova N."/>
            <person name="Ovchinnikova G."/>
            <person name="Pagani I."/>
            <person name="Pati A."/>
            <person name="Goodwin L."/>
            <person name="Peters L."/>
            <person name="Pitluck S."/>
            <person name="Woyke T."/>
            <person name="Kerfeld C."/>
        </authorList>
    </citation>
    <scope>NUCLEOTIDE SEQUENCE [LARGE SCALE GENOMIC DNA]</scope>
    <source>
        <strain evidence="1 2">PCC 7112</strain>
    </source>
</reference>
<accession>K9VAM2</accession>
<dbReference type="Proteomes" id="UP000010478">
    <property type="component" value="Chromosome"/>
</dbReference>